<gene>
    <name evidence="1" type="ORF">B4121_1821</name>
</gene>
<name>A0A7Z0WZI0_9BACI</name>
<sequence>MEMLKKGKIRIFVISILHFRRKMFSIYIFQISSQNISVFFQERKVAT</sequence>
<dbReference type="AlphaFoldDB" id="A0A7Z0WZI0"/>
<accession>A0A7Z0WZI0</accession>
<evidence type="ECO:0000313" key="2">
    <source>
        <dbReference type="Proteomes" id="UP000185604"/>
    </source>
</evidence>
<organism evidence="1 2">
    <name type="scientific">Bacillus paralicheniformis</name>
    <dbReference type="NCBI Taxonomy" id="1648923"/>
    <lineage>
        <taxon>Bacteria</taxon>
        <taxon>Bacillati</taxon>
        <taxon>Bacillota</taxon>
        <taxon>Bacilli</taxon>
        <taxon>Bacillales</taxon>
        <taxon>Bacillaceae</taxon>
        <taxon>Bacillus</taxon>
    </lineage>
</organism>
<comment type="caution">
    <text evidence="1">The sequence shown here is derived from an EMBL/GenBank/DDBJ whole genome shotgun (WGS) entry which is preliminary data.</text>
</comment>
<reference evidence="1 2" key="1">
    <citation type="journal article" date="2016" name="Front. Microbiol.">
        <title>High-Level Heat Resistance of Spores of Bacillus amyloliquefaciens and Bacillus licheniformis Results from the Presence of a spoVA Operon in a Tn1546 Transposon.</title>
        <authorList>
            <person name="Berendsen E.M."/>
            <person name="Koning R.A."/>
            <person name="Boekhorst J."/>
            <person name="de Jong A."/>
            <person name="Kuipers O.P."/>
            <person name="Wells-Bennik M.H."/>
        </authorList>
    </citation>
    <scope>NUCLEOTIDE SEQUENCE [LARGE SCALE GENOMIC DNA]</scope>
    <source>
        <strain evidence="1 2">B4121</strain>
    </source>
</reference>
<dbReference type="Proteomes" id="UP000185604">
    <property type="component" value="Unassembled WGS sequence"/>
</dbReference>
<proteinExistence type="predicted"/>
<evidence type="ECO:0000313" key="1">
    <source>
        <dbReference type="EMBL" id="OLF94608.1"/>
    </source>
</evidence>
<dbReference type="EMBL" id="LKPO01000011">
    <property type="protein sequence ID" value="OLF94608.1"/>
    <property type="molecule type" value="Genomic_DNA"/>
</dbReference>
<protein>
    <submittedName>
        <fullName evidence="1">Uncharacterized protein</fullName>
    </submittedName>
</protein>